<keyword evidence="2" id="KW-1185">Reference proteome</keyword>
<proteinExistence type="predicted"/>
<dbReference type="AlphaFoldDB" id="A0A6G1I4Z9"/>
<gene>
    <name evidence="1" type="ORF">EJ06DRAFT_274929</name>
</gene>
<name>A0A6G1I4Z9_9PEZI</name>
<protein>
    <submittedName>
        <fullName evidence="1">Uncharacterized protein</fullName>
    </submittedName>
</protein>
<sequence>MSRGWTRTRSVGCANWIDNVLARESWQNAARSGSGQLDLDLSTFPGITSVVPAAYYSTRPELLSGDGWPACSEVVFPAWRPVRRVELGDLKAPPAHSRLRWGGPVGEADVDSKCNPASERSRLFCAKFAPAYLPHTILCTPDSGIHLPRLAGVECICCQHGDATTVRAMATGQAMATKQVMSCAHALIDVPLQRVHAVIV</sequence>
<evidence type="ECO:0000313" key="1">
    <source>
        <dbReference type="EMBL" id="KAF2403378.1"/>
    </source>
</evidence>
<accession>A0A6G1I4Z9</accession>
<dbReference type="Proteomes" id="UP000799640">
    <property type="component" value="Unassembled WGS sequence"/>
</dbReference>
<reference evidence="1" key="1">
    <citation type="journal article" date="2020" name="Stud. Mycol.">
        <title>101 Dothideomycetes genomes: a test case for predicting lifestyles and emergence of pathogens.</title>
        <authorList>
            <person name="Haridas S."/>
            <person name="Albert R."/>
            <person name="Binder M."/>
            <person name="Bloem J."/>
            <person name="Labutti K."/>
            <person name="Salamov A."/>
            <person name="Andreopoulos B."/>
            <person name="Baker S."/>
            <person name="Barry K."/>
            <person name="Bills G."/>
            <person name="Bluhm B."/>
            <person name="Cannon C."/>
            <person name="Castanera R."/>
            <person name="Culley D."/>
            <person name="Daum C."/>
            <person name="Ezra D."/>
            <person name="Gonzalez J."/>
            <person name="Henrissat B."/>
            <person name="Kuo A."/>
            <person name="Liang C."/>
            <person name="Lipzen A."/>
            <person name="Lutzoni F."/>
            <person name="Magnuson J."/>
            <person name="Mondo S."/>
            <person name="Nolan M."/>
            <person name="Ohm R."/>
            <person name="Pangilinan J."/>
            <person name="Park H.-J."/>
            <person name="Ramirez L."/>
            <person name="Alfaro M."/>
            <person name="Sun H."/>
            <person name="Tritt A."/>
            <person name="Yoshinaga Y."/>
            <person name="Zwiers L.-H."/>
            <person name="Turgeon B."/>
            <person name="Goodwin S."/>
            <person name="Spatafora J."/>
            <person name="Crous P."/>
            <person name="Grigoriev I."/>
        </authorList>
    </citation>
    <scope>NUCLEOTIDE SEQUENCE</scope>
    <source>
        <strain evidence="1">CBS 262.69</strain>
    </source>
</reference>
<organism evidence="1 2">
    <name type="scientific">Trichodelitschia bisporula</name>
    <dbReference type="NCBI Taxonomy" id="703511"/>
    <lineage>
        <taxon>Eukaryota</taxon>
        <taxon>Fungi</taxon>
        <taxon>Dikarya</taxon>
        <taxon>Ascomycota</taxon>
        <taxon>Pezizomycotina</taxon>
        <taxon>Dothideomycetes</taxon>
        <taxon>Dothideomycetes incertae sedis</taxon>
        <taxon>Phaeotrichales</taxon>
        <taxon>Phaeotrichaceae</taxon>
        <taxon>Trichodelitschia</taxon>
    </lineage>
</organism>
<evidence type="ECO:0000313" key="2">
    <source>
        <dbReference type="Proteomes" id="UP000799640"/>
    </source>
</evidence>
<dbReference type="EMBL" id="ML996689">
    <property type="protein sequence ID" value="KAF2403378.1"/>
    <property type="molecule type" value="Genomic_DNA"/>
</dbReference>